<sequence>MATESLLISVVLINSVALAYNKIPDCFMDVASGIRSKCQEETGVDLAVVDRMMDGEFSAEKSVSCYLGCILNSFGVYKPDGYIDYDRLLLGFSDDLKPAYKAMYDICKEYKGEDMCETALISNKCYYNYNKDIYFVL</sequence>
<reference evidence="3" key="1">
    <citation type="submission" date="2025-08" db="UniProtKB">
        <authorList>
            <consortium name="RefSeq"/>
        </authorList>
    </citation>
    <scope>IDENTIFICATION</scope>
    <source>
        <tissue evidence="3">Whole Larva</tissue>
    </source>
</reference>
<protein>
    <submittedName>
        <fullName evidence="3">General odorant-binding protein 72-like</fullName>
    </submittedName>
</protein>
<keyword evidence="2" id="KW-1185">Reference proteome</keyword>
<gene>
    <name evidence="3" type="primary">LOC108566294</name>
</gene>
<dbReference type="PANTHER" id="PTHR21364">
    <property type="entry name" value="GENERAL ODORANT-BINDING PROTEIN 19A"/>
    <property type="match status" value="1"/>
</dbReference>
<dbReference type="SMART" id="SM00708">
    <property type="entry name" value="PhBP"/>
    <property type="match status" value="1"/>
</dbReference>
<dbReference type="SUPFAM" id="SSF47565">
    <property type="entry name" value="Insect pheromone/odorant-binding proteins"/>
    <property type="match status" value="1"/>
</dbReference>
<evidence type="ECO:0000313" key="3">
    <source>
        <dbReference type="RefSeq" id="XP_017781595.1"/>
    </source>
</evidence>
<proteinExistence type="predicted"/>
<dbReference type="CDD" id="cd23992">
    <property type="entry name" value="PBP_GOBP"/>
    <property type="match status" value="1"/>
</dbReference>
<dbReference type="Proteomes" id="UP000695000">
    <property type="component" value="Unplaced"/>
</dbReference>
<accession>A0ABM1N445</accession>
<feature type="signal peptide" evidence="1">
    <location>
        <begin position="1"/>
        <end position="19"/>
    </location>
</feature>
<name>A0ABM1N445_NICVS</name>
<organism evidence="2 3">
    <name type="scientific">Nicrophorus vespilloides</name>
    <name type="common">Boreal carrion beetle</name>
    <dbReference type="NCBI Taxonomy" id="110193"/>
    <lineage>
        <taxon>Eukaryota</taxon>
        <taxon>Metazoa</taxon>
        <taxon>Ecdysozoa</taxon>
        <taxon>Arthropoda</taxon>
        <taxon>Hexapoda</taxon>
        <taxon>Insecta</taxon>
        <taxon>Pterygota</taxon>
        <taxon>Neoptera</taxon>
        <taxon>Endopterygota</taxon>
        <taxon>Coleoptera</taxon>
        <taxon>Polyphaga</taxon>
        <taxon>Staphyliniformia</taxon>
        <taxon>Silphidae</taxon>
        <taxon>Nicrophorinae</taxon>
        <taxon>Nicrophorus</taxon>
    </lineage>
</organism>
<dbReference type="RefSeq" id="XP_017781595.1">
    <property type="nucleotide sequence ID" value="XM_017926106.1"/>
</dbReference>
<dbReference type="Gene3D" id="1.10.238.20">
    <property type="entry name" value="Pheromone/general odorant binding protein domain"/>
    <property type="match status" value="1"/>
</dbReference>
<dbReference type="InterPro" id="IPR036728">
    <property type="entry name" value="PBP_GOBP_sf"/>
</dbReference>
<evidence type="ECO:0000256" key="1">
    <source>
        <dbReference type="SAM" id="SignalP"/>
    </source>
</evidence>
<feature type="chain" id="PRO_5046450734" evidence="1">
    <location>
        <begin position="20"/>
        <end position="137"/>
    </location>
</feature>
<dbReference type="InterPro" id="IPR006170">
    <property type="entry name" value="PBP/GOBP"/>
</dbReference>
<evidence type="ECO:0000313" key="2">
    <source>
        <dbReference type="Proteomes" id="UP000695000"/>
    </source>
</evidence>
<dbReference type="Pfam" id="PF01395">
    <property type="entry name" value="PBP_GOBP"/>
    <property type="match status" value="1"/>
</dbReference>
<keyword evidence="1" id="KW-0732">Signal</keyword>
<dbReference type="GeneID" id="108566294"/>
<dbReference type="PANTHER" id="PTHR21364:SF2">
    <property type="entry name" value="GENERAL ODORANT-BINDING PROTEIN 19A"/>
    <property type="match status" value="1"/>
</dbReference>